<dbReference type="EMBL" id="CP022684">
    <property type="protein sequence ID" value="AUM14696.1"/>
    <property type="molecule type" value="Genomic_DNA"/>
</dbReference>
<proteinExistence type="predicted"/>
<evidence type="ECO:0000256" key="1">
    <source>
        <dbReference type="SAM" id="Phobius"/>
    </source>
</evidence>
<feature type="transmembrane region" description="Helical" evidence="1">
    <location>
        <begin position="12"/>
        <end position="32"/>
    </location>
</feature>
<evidence type="ECO:0000313" key="2">
    <source>
        <dbReference type="EMBL" id="AUM14696.1"/>
    </source>
</evidence>
<protein>
    <submittedName>
        <fullName evidence="2">Uncharacterized protein</fullName>
    </submittedName>
</protein>
<evidence type="ECO:0000313" key="3">
    <source>
        <dbReference type="Proteomes" id="UP000235116"/>
    </source>
</evidence>
<organism evidence="2 3">
    <name type="scientific">Ketobacter alkanivorans</name>
    <dbReference type="NCBI Taxonomy" id="1917421"/>
    <lineage>
        <taxon>Bacteria</taxon>
        <taxon>Pseudomonadati</taxon>
        <taxon>Pseudomonadota</taxon>
        <taxon>Gammaproteobacteria</taxon>
        <taxon>Pseudomonadales</taxon>
        <taxon>Ketobacteraceae</taxon>
        <taxon>Ketobacter</taxon>
    </lineage>
</organism>
<reference evidence="3" key="1">
    <citation type="submission" date="2017-08" db="EMBL/GenBank/DDBJ databases">
        <title>Direct submision.</title>
        <authorList>
            <person name="Kim S.-J."/>
            <person name="Rhee S.-K."/>
        </authorList>
    </citation>
    <scope>NUCLEOTIDE SEQUENCE [LARGE SCALE GENOMIC DNA]</scope>
    <source>
        <strain evidence="3">GI5</strain>
    </source>
</reference>
<dbReference type="KEGG" id="kak:Kalk_20680"/>
<keyword evidence="1" id="KW-0472">Membrane</keyword>
<keyword evidence="3" id="KW-1185">Reference proteome</keyword>
<sequence length="77" mass="8848">MSDRISTGVLSAVIGYITFLMIQFFVLVRVFPKYASDEVFIDNNYAFVFAIFLFLAGFMIGSKKMVRVLGFVFRTNR</sequence>
<dbReference type="AlphaFoldDB" id="A0A2K9LQT2"/>
<accession>A0A2K9LQT2</accession>
<gene>
    <name evidence="2" type="ORF">Kalk_20680</name>
</gene>
<dbReference type="Proteomes" id="UP000235116">
    <property type="component" value="Chromosome"/>
</dbReference>
<keyword evidence="1" id="KW-1133">Transmembrane helix</keyword>
<keyword evidence="1" id="KW-0812">Transmembrane</keyword>
<feature type="transmembrane region" description="Helical" evidence="1">
    <location>
        <begin position="44"/>
        <end position="61"/>
    </location>
</feature>
<name>A0A2K9LQT2_9GAMM</name>